<keyword evidence="3 5" id="KW-0949">S-adenosyl-L-methionine</keyword>
<dbReference type="PANTHER" id="PTHR22807">
    <property type="entry name" value="NOP2 YEAST -RELATED NOL1/NOP2/FMU SUN DOMAIN-CONTAINING"/>
    <property type="match status" value="1"/>
</dbReference>
<dbReference type="PANTHER" id="PTHR22807:SF61">
    <property type="entry name" value="NOL1_NOP2_SUN FAMILY PROTEIN _ ANTITERMINATION NUSB DOMAIN-CONTAINING PROTEIN"/>
    <property type="match status" value="1"/>
</dbReference>
<dbReference type="InterPro" id="IPR049560">
    <property type="entry name" value="MeTrfase_RsmB-F_NOP2_cat"/>
</dbReference>
<protein>
    <submittedName>
        <fullName evidence="7">MFS transporter</fullName>
    </submittedName>
</protein>
<dbReference type="InterPro" id="IPR029063">
    <property type="entry name" value="SAM-dependent_MTases_sf"/>
</dbReference>
<sequence>MAQRTEPAGLKLRLAAAERLKTVLAGEHFTPLGASDLADGRDRALANRLITTALRRHGQIDVMLADLLEKGLPARAGSFEAVLRLSLAQLVFLPDLGAHSALFLAVEAIKRDAKARHLSGLMNAVLRRAQANSARYGLMDDALLLPEHFATGWTAAYGADAVAQFATALIEGAPLDLTLRDNDPELIEALGAEPLLADSIRLESRDRAVEALPGYDEGRWWVQDAASAIPARLMGLEAGRGVLDLCAAPGGKTAQLIKAGYKVTALDSDGTRLPRLRQNMERLGYAPGVVEADAANYDPTSPFDGILLDAPCSATGTFRRHPEVLWNRSARDIAGRVTLQQALLTNAFRCLAPGGTLIYCVCSLEPAEGEQQVTWALDALPGLELWPIARDEMTGLEQAVSAEGLIRTHPAMSPGNGNAGMDGFFVARFRRTR</sequence>
<dbReference type="Gene3D" id="1.10.940.10">
    <property type="entry name" value="NusB-like"/>
    <property type="match status" value="1"/>
</dbReference>
<evidence type="ECO:0000259" key="6">
    <source>
        <dbReference type="PROSITE" id="PS51686"/>
    </source>
</evidence>
<evidence type="ECO:0000256" key="2">
    <source>
        <dbReference type="ARBA" id="ARBA00022679"/>
    </source>
</evidence>
<feature type="active site" description="Nucleophile" evidence="5">
    <location>
        <position position="362"/>
    </location>
</feature>
<dbReference type="Pfam" id="PF01029">
    <property type="entry name" value="NusB"/>
    <property type="match status" value="1"/>
</dbReference>
<keyword evidence="8" id="KW-1185">Reference proteome</keyword>
<dbReference type="CDD" id="cd02440">
    <property type="entry name" value="AdoMet_MTases"/>
    <property type="match status" value="1"/>
</dbReference>
<reference evidence="7 8" key="1">
    <citation type="submission" date="2019-12" db="EMBL/GenBank/DDBJ databases">
        <title>Devosia maris sp. nov., isolated from the deep seawater.</title>
        <authorList>
            <person name="Liu Y."/>
        </authorList>
    </citation>
    <scope>NUCLEOTIDE SEQUENCE [LARGE SCALE GENOMIC DNA]</scope>
    <source>
        <strain evidence="7 8">L53-10-65</strain>
    </source>
</reference>
<organism evidence="7 8">
    <name type="scientific">Devosia marina</name>
    <dbReference type="NCBI Taxonomy" id="2683198"/>
    <lineage>
        <taxon>Bacteria</taxon>
        <taxon>Pseudomonadati</taxon>
        <taxon>Pseudomonadota</taxon>
        <taxon>Alphaproteobacteria</taxon>
        <taxon>Hyphomicrobiales</taxon>
        <taxon>Devosiaceae</taxon>
        <taxon>Devosia</taxon>
    </lineage>
</organism>
<proteinExistence type="inferred from homology"/>
<feature type="binding site" evidence="5">
    <location>
        <position position="267"/>
    </location>
    <ligand>
        <name>S-adenosyl-L-methionine</name>
        <dbReference type="ChEBI" id="CHEBI:59789"/>
    </ligand>
</feature>
<dbReference type="InterPro" id="IPR001678">
    <property type="entry name" value="MeTrfase_RsmB-F_NOP2_dom"/>
</dbReference>
<dbReference type="Pfam" id="PF01189">
    <property type="entry name" value="Methyltr_RsmB-F"/>
    <property type="match status" value="1"/>
</dbReference>
<dbReference type="EMBL" id="WQRF01000002">
    <property type="protein sequence ID" value="MVS99212.1"/>
    <property type="molecule type" value="Genomic_DNA"/>
</dbReference>
<dbReference type="GO" id="GO:0008173">
    <property type="term" value="F:RNA methyltransferase activity"/>
    <property type="evidence" value="ECO:0007669"/>
    <property type="project" value="InterPro"/>
</dbReference>
<gene>
    <name evidence="7" type="ORF">GO014_09285</name>
</gene>
<feature type="binding site" evidence="5">
    <location>
        <begin position="246"/>
        <end position="252"/>
    </location>
    <ligand>
        <name>S-adenosyl-L-methionine</name>
        <dbReference type="ChEBI" id="CHEBI:59789"/>
    </ligand>
</feature>
<accession>A0A7X3FRZ6</accession>
<dbReference type="AlphaFoldDB" id="A0A7X3FRZ6"/>
<dbReference type="InterPro" id="IPR023267">
    <property type="entry name" value="RCMT"/>
</dbReference>
<dbReference type="PRINTS" id="PR02008">
    <property type="entry name" value="RCMTFAMILY"/>
</dbReference>
<evidence type="ECO:0000313" key="7">
    <source>
        <dbReference type="EMBL" id="MVS99212.1"/>
    </source>
</evidence>
<keyword evidence="4 5" id="KW-0694">RNA-binding</keyword>
<dbReference type="InterPro" id="IPR006027">
    <property type="entry name" value="NusB_RsmB_TIM44"/>
</dbReference>
<evidence type="ECO:0000256" key="1">
    <source>
        <dbReference type="ARBA" id="ARBA00022603"/>
    </source>
</evidence>
<dbReference type="Proteomes" id="UP000438106">
    <property type="component" value="Unassembled WGS sequence"/>
</dbReference>
<keyword evidence="2 5" id="KW-0808">Transferase</keyword>
<feature type="binding site" evidence="5">
    <location>
        <position position="293"/>
    </location>
    <ligand>
        <name>S-adenosyl-L-methionine</name>
        <dbReference type="ChEBI" id="CHEBI:59789"/>
    </ligand>
</feature>
<feature type="domain" description="SAM-dependent MTase RsmB/NOP-type" evidence="6">
    <location>
        <begin position="153"/>
        <end position="432"/>
    </location>
</feature>
<dbReference type="SUPFAM" id="SSF48013">
    <property type="entry name" value="NusB-like"/>
    <property type="match status" value="1"/>
</dbReference>
<dbReference type="InterPro" id="IPR035926">
    <property type="entry name" value="NusB-like_sf"/>
</dbReference>
<evidence type="ECO:0000313" key="8">
    <source>
        <dbReference type="Proteomes" id="UP000438106"/>
    </source>
</evidence>
<dbReference type="GO" id="GO:0001510">
    <property type="term" value="P:RNA methylation"/>
    <property type="evidence" value="ECO:0007669"/>
    <property type="project" value="InterPro"/>
</dbReference>
<comment type="caution">
    <text evidence="7">The sequence shown here is derived from an EMBL/GenBank/DDBJ whole genome shotgun (WGS) entry which is preliminary data.</text>
</comment>
<comment type="similarity">
    <text evidence="5">Belongs to the class I-like SAM-binding methyltransferase superfamily. RsmB/NOP family.</text>
</comment>
<dbReference type="GO" id="GO:0006355">
    <property type="term" value="P:regulation of DNA-templated transcription"/>
    <property type="evidence" value="ECO:0007669"/>
    <property type="project" value="InterPro"/>
</dbReference>
<dbReference type="Gene3D" id="3.40.50.150">
    <property type="entry name" value="Vaccinia Virus protein VP39"/>
    <property type="match status" value="1"/>
</dbReference>
<dbReference type="GO" id="GO:0003723">
    <property type="term" value="F:RNA binding"/>
    <property type="evidence" value="ECO:0007669"/>
    <property type="project" value="UniProtKB-UniRule"/>
</dbReference>
<feature type="binding site" evidence="5">
    <location>
        <position position="309"/>
    </location>
    <ligand>
        <name>S-adenosyl-L-methionine</name>
        <dbReference type="ChEBI" id="CHEBI:59789"/>
    </ligand>
</feature>
<keyword evidence="1 5" id="KW-0489">Methyltransferase</keyword>
<evidence type="ECO:0000256" key="4">
    <source>
        <dbReference type="ARBA" id="ARBA00022884"/>
    </source>
</evidence>
<evidence type="ECO:0000256" key="3">
    <source>
        <dbReference type="ARBA" id="ARBA00022691"/>
    </source>
</evidence>
<dbReference type="PROSITE" id="PS51686">
    <property type="entry name" value="SAM_MT_RSMB_NOP"/>
    <property type="match status" value="1"/>
</dbReference>
<dbReference type="SUPFAM" id="SSF53335">
    <property type="entry name" value="S-adenosyl-L-methionine-dependent methyltransferases"/>
    <property type="match status" value="1"/>
</dbReference>
<evidence type="ECO:0000256" key="5">
    <source>
        <dbReference type="PROSITE-ProRule" id="PRU01023"/>
    </source>
</evidence>
<name>A0A7X3FRZ6_9HYPH</name>